<accession>A0ABD1EAQ5</accession>
<protein>
    <submittedName>
        <fullName evidence="2">Uncharacterized protein</fullName>
    </submittedName>
</protein>
<keyword evidence="1" id="KW-0853">WD repeat</keyword>
<sequence>MTLTVACRASDADKHDKDVTALLFHKGKLYSGADGGKVKVWSEDLVKQGEVQAHTTPIFSIAASDDTLYTSSIDGSIKLFDLNTLQEKQALRQGENTEYWRVRYTNGHLYVGDNEGNVSVFKNNQFYGVVNVAEPVKDLQVIEPYVLTVQDSDLFITEFKLDGEKIQFATDSTIPGRAPVTLIGNSFFALIDRDGKEILLHSTDKQSGFKQLTKIVHGSEDNRVINALAGAQWAGDNLLFSGGWDKVLKKWKVLNSQGLSDEGSVNVDLVINAIATGQPSSVYAGGTDGHIVRVDCS</sequence>
<dbReference type="EMBL" id="JBDJPC010000009">
    <property type="protein sequence ID" value="KAL1491461.1"/>
    <property type="molecule type" value="Genomic_DNA"/>
</dbReference>
<feature type="repeat" description="WD" evidence="1">
    <location>
        <begin position="51"/>
        <end position="90"/>
    </location>
</feature>
<dbReference type="PROSITE" id="PS50082">
    <property type="entry name" value="WD_REPEATS_2"/>
    <property type="match status" value="1"/>
</dbReference>
<dbReference type="InterPro" id="IPR001680">
    <property type="entry name" value="WD40_rpt"/>
</dbReference>
<comment type="caution">
    <text evidence="2">The sequence shown here is derived from an EMBL/GenBank/DDBJ whole genome shotgun (WGS) entry which is preliminary data.</text>
</comment>
<evidence type="ECO:0000256" key="1">
    <source>
        <dbReference type="PROSITE-ProRule" id="PRU00221"/>
    </source>
</evidence>
<proteinExistence type="predicted"/>
<gene>
    <name evidence="2" type="ORF">ABEB36_012058</name>
</gene>
<dbReference type="Gene3D" id="2.130.10.10">
    <property type="entry name" value="YVTN repeat-like/Quinoprotein amine dehydrogenase"/>
    <property type="match status" value="1"/>
</dbReference>
<dbReference type="SUPFAM" id="SSF50978">
    <property type="entry name" value="WD40 repeat-like"/>
    <property type="match status" value="1"/>
</dbReference>
<reference evidence="2 3" key="1">
    <citation type="submission" date="2024-05" db="EMBL/GenBank/DDBJ databases">
        <title>Genetic variation in Jamaican populations of the coffee berry borer (Hypothenemus hampei).</title>
        <authorList>
            <person name="Errbii M."/>
            <person name="Myrie A."/>
        </authorList>
    </citation>
    <scope>NUCLEOTIDE SEQUENCE [LARGE SCALE GENOMIC DNA]</scope>
    <source>
        <strain evidence="2">JA-Hopewell-2020-01-JO</strain>
        <tissue evidence="2">Whole body</tissue>
    </source>
</reference>
<dbReference type="Pfam" id="PF00400">
    <property type="entry name" value="WD40"/>
    <property type="match status" value="1"/>
</dbReference>
<dbReference type="Proteomes" id="UP001566132">
    <property type="component" value="Unassembled WGS sequence"/>
</dbReference>
<evidence type="ECO:0000313" key="3">
    <source>
        <dbReference type="Proteomes" id="UP001566132"/>
    </source>
</evidence>
<organism evidence="2 3">
    <name type="scientific">Hypothenemus hampei</name>
    <name type="common">Coffee berry borer</name>
    <dbReference type="NCBI Taxonomy" id="57062"/>
    <lineage>
        <taxon>Eukaryota</taxon>
        <taxon>Metazoa</taxon>
        <taxon>Ecdysozoa</taxon>
        <taxon>Arthropoda</taxon>
        <taxon>Hexapoda</taxon>
        <taxon>Insecta</taxon>
        <taxon>Pterygota</taxon>
        <taxon>Neoptera</taxon>
        <taxon>Endopterygota</taxon>
        <taxon>Coleoptera</taxon>
        <taxon>Polyphaga</taxon>
        <taxon>Cucujiformia</taxon>
        <taxon>Curculionidae</taxon>
        <taxon>Scolytinae</taxon>
        <taxon>Hypothenemus</taxon>
    </lineage>
</organism>
<dbReference type="InterPro" id="IPR036322">
    <property type="entry name" value="WD40_repeat_dom_sf"/>
</dbReference>
<dbReference type="PANTHER" id="PTHR22844">
    <property type="entry name" value="F-BOX AND WD40 DOMAIN PROTEIN"/>
    <property type="match status" value="1"/>
</dbReference>
<dbReference type="PANTHER" id="PTHR22844:SF387">
    <property type="entry name" value="F3I6.5 PROTEIN"/>
    <property type="match status" value="1"/>
</dbReference>
<dbReference type="InterPro" id="IPR015943">
    <property type="entry name" value="WD40/YVTN_repeat-like_dom_sf"/>
</dbReference>
<keyword evidence="3" id="KW-1185">Reference proteome</keyword>
<dbReference type="SMART" id="SM00320">
    <property type="entry name" value="WD40"/>
    <property type="match status" value="3"/>
</dbReference>
<name>A0ABD1EAQ5_HYPHA</name>
<dbReference type="InterPro" id="IPR045182">
    <property type="entry name" value="JINGUBANG-like"/>
</dbReference>
<dbReference type="AlphaFoldDB" id="A0ABD1EAQ5"/>
<evidence type="ECO:0000313" key="2">
    <source>
        <dbReference type="EMBL" id="KAL1491461.1"/>
    </source>
</evidence>